<dbReference type="InterPro" id="IPR032466">
    <property type="entry name" value="Metal_Hydrolase"/>
</dbReference>
<reference evidence="1" key="1">
    <citation type="journal article" date="2018" name="Nat. Commun.">
        <title>Diversity and evolution of the emerging Pandoraviridae family.</title>
        <authorList>
            <person name="Legendre M."/>
            <person name="Fabre E."/>
            <person name="Poirot O."/>
            <person name="Jeudy S."/>
            <person name="Lartigue A."/>
            <person name="Alempic J.M."/>
            <person name="Beucher L."/>
            <person name="Philippe N."/>
            <person name="Bertaux L."/>
            <person name="Christo-Foroux E."/>
            <person name="Labadie K."/>
            <person name="Coute Y."/>
            <person name="Abergel C."/>
            <person name="Claverie J.M."/>
        </authorList>
    </citation>
    <scope>NUCLEOTIDE SEQUENCE [LARGE SCALE GENOMIC DNA]</scope>
    <source>
        <strain evidence="1">Macleodensis</strain>
    </source>
</reference>
<protein>
    <submittedName>
        <fullName evidence="1">Cytosine/adenosine deaminase</fullName>
    </submittedName>
</protein>
<accession>A0A2U7UFW4</accession>
<organism evidence="1">
    <name type="scientific">Pandoravirus macleodensis</name>
    <dbReference type="NCBI Taxonomy" id="2107707"/>
    <lineage>
        <taxon>Viruses</taxon>
        <taxon>Pandoravirus</taxon>
    </lineage>
</organism>
<dbReference type="InterPro" id="IPR011059">
    <property type="entry name" value="Metal-dep_hydrolase_composite"/>
</dbReference>
<dbReference type="Gene3D" id="2.30.40.10">
    <property type="entry name" value="Urease, subunit C, domain 1"/>
    <property type="match status" value="1"/>
</dbReference>
<dbReference type="KEGG" id="vg:36841844"/>
<dbReference type="Gene3D" id="3.20.20.140">
    <property type="entry name" value="Metal-dependent hydrolases"/>
    <property type="match status" value="1"/>
</dbReference>
<dbReference type="RefSeq" id="YP_009481385.1">
    <property type="nucleotide sequence ID" value="NC_037665.1"/>
</dbReference>
<dbReference type="Proteomes" id="UP000249758">
    <property type="component" value="Segment"/>
</dbReference>
<name>A0A2U7UFW4_9VIRU</name>
<dbReference type="SUPFAM" id="SSF51556">
    <property type="entry name" value="Metallo-dependent hydrolases"/>
    <property type="match status" value="1"/>
</dbReference>
<dbReference type="SUPFAM" id="SSF51338">
    <property type="entry name" value="Composite domain of metallo-dependent hydrolases"/>
    <property type="match status" value="1"/>
</dbReference>
<sequence length="448" mass="47082">MRAVRPSRLVVRGVTLGGTIGRSGPVDVLLERGAKGKILAIGDRQSCDALDTDPHTTHVLDAQGLVALPGIFNAHATTIPDRHQTTTVGSTAARSSERTAHASTLARAMATMVAMLKTGTTSALFPIQTHPEAVIEAAVRVGMRATVAVIAQDSAIRGDPATAAAIDVERVMSLARRWRPHPTVTLALGLDATLAQCRPAYLDAIVGLSAKYDLPVHAHVDRRNAASSYARSVTRLNRLALCSARLSIAICDTVKGGNDTDAPVAVCSSVPPFERVMDRWQSLWPLAAATGGGLGCPFERMRRLASIDGTMGAHDAWRLAVRPGRRGRTTDVLDSLCVGDAADLVLIDPARFAPLQSRLVTTTTTTTTTTTISVSDDNANAVTGGASVRCHRDKGGTLDGEKGHATSFATDAIVRHCRSSDVACVIVAGRIVVALGTATLVDEHAIVR</sequence>
<dbReference type="GeneID" id="36841844"/>
<evidence type="ECO:0000313" key="1">
    <source>
        <dbReference type="EMBL" id="AVK77389.1"/>
    </source>
</evidence>
<gene>
    <name evidence="1" type="ORF">pmac_cds_701</name>
</gene>
<dbReference type="EMBL" id="MG011691">
    <property type="protein sequence ID" value="AVK77389.1"/>
    <property type="molecule type" value="Genomic_DNA"/>
</dbReference>
<proteinExistence type="predicted"/>
<dbReference type="GO" id="GO:0016810">
    <property type="term" value="F:hydrolase activity, acting on carbon-nitrogen (but not peptide) bonds"/>
    <property type="evidence" value="ECO:0007669"/>
    <property type="project" value="InterPro"/>
</dbReference>